<evidence type="ECO:0000256" key="2">
    <source>
        <dbReference type="ARBA" id="ARBA00005289"/>
    </source>
</evidence>
<evidence type="ECO:0000256" key="4">
    <source>
        <dbReference type="ARBA" id="ARBA00022519"/>
    </source>
</evidence>
<dbReference type="Proteomes" id="UP000194450">
    <property type="component" value="Unassembled WGS sequence"/>
</dbReference>
<dbReference type="GO" id="GO:0050427">
    <property type="term" value="P:3'-phosphoadenosine 5'-phosphosulfate metabolic process"/>
    <property type="evidence" value="ECO:0007669"/>
    <property type="project" value="TreeGrafter"/>
</dbReference>
<evidence type="ECO:0000256" key="6">
    <source>
        <dbReference type="ARBA" id="ARBA00022801"/>
    </source>
</evidence>
<dbReference type="PROSITE" id="PS00630">
    <property type="entry name" value="IMP_2"/>
    <property type="match status" value="1"/>
</dbReference>
<feature type="binding site" evidence="9">
    <location>
        <position position="105"/>
    </location>
    <ligand>
        <name>Mg(2+)</name>
        <dbReference type="ChEBI" id="CHEBI:18420"/>
        <label>2</label>
    </ligand>
</feature>
<keyword evidence="6 9" id="KW-0378">Hydrolase</keyword>
<protein>
    <recommendedName>
        <fullName evidence="9">3'(2'),5'-bisphosphate nucleotidase CysQ</fullName>
        <ecNumber evidence="9">3.1.3.7</ecNumber>
    </recommendedName>
    <alternativeName>
        <fullName evidence="9">3'(2'),5-bisphosphonucleoside 3'(2')-phosphohydrolase</fullName>
    </alternativeName>
    <alternativeName>
        <fullName evidence="9">3'-phosphoadenosine 5'-phosphate phosphatase</fullName>
        <shortName evidence="9">PAP phosphatase</shortName>
    </alternativeName>
</protein>
<dbReference type="Gene3D" id="3.40.190.80">
    <property type="match status" value="1"/>
</dbReference>
<feature type="binding site" evidence="9">
    <location>
        <position position="82"/>
    </location>
    <ligand>
        <name>substrate</name>
    </ligand>
</feature>
<accession>A0A1Y6EHC8</accession>
<feature type="binding site" evidence="9">
    <location>
        <position position="102"/>
    </location>
    <ligand>
        <name>Mg(2+)</name>
        <dbReference type="ChEBI" id="CHEBI:18420"/>
        <label>1</label>
    </ligand>
</feature>
<keyword evidence="5 9" id="KW-0479">Metal-binding</keyword>
<evidence type="ECO:0000256" key="10">
    <source>
        <dbReference type="PIRSR" id="PIRSR600760-2"/>
    </source>
</evidence>
<feature type="binding site" evidence="9">
    <location>
        <position position="104"/>
    </location>
    <ligand>
        <name>Mg(2+)</name>
        <dbReference type="ChEBI" id="CHEBI:18420"/>
        <label>1</label>
    </ligand>
</feature>
<comment type="cofactor">
    <cofactor evidence="9 10">
        <name>Mg(2+)</name>
        <dbReference type="ChEBI" id="CHEBI:18420"/>
    </cofactor>
</comment>
<dbReference type="InterPro" id="IPR050725">
    <property type="entry name" value="CysQ/Inositol_MonoPase"/>
</dbReference>
<organism evidence="11 12">
    <name type="scientific">Pseudidiomarina planktonica</name>
    <dbReference type="NCBI Taxonomy" id="1323738"/>
    <lineage>
        <taxon>Bacteria</taxon>
        <taxon>Pseudomonadati</taxon>
        <taxon>Pseudomonadota</taxon>
        <taxon>Gammaproteobacteria</taxon>
        <taxon>Alteromonadales</taxon>
        <taxon>Idiomarinaceae</taxon>
        <taxon>Pseudidiomarina</taxon>
    </lineage>
</organism>
<feature type="binding site" evidence="9">
    <location>
        <begin position="104"/>
        <end position="107"/>
    </location>
    <ligand>
        <name>substrate</name>
    </ligand>
</feature>
<dbReference type="CDD" id="cd01638">
    <property type="entry name" value="CysQ"/>
    <property type="match status" value="1"/>
</dbReference>
<evidence type="ECO:0000256" key="9">
    <source>
        <dbReference type="HAMAP-Rule" id="MF_02095"/>
    </source>
</evidence>
<dbReference type="HAMAP" id="MF_02095">
    <property type="entry name" value="CysQ"/>
    <property type="match status" value="1"/>
</dbReference>
<keyword evidence="7 9" id="KW-0460">Magnesium</keyword>
<feature type="binding site" evidence="10">
    <location>
        <position position="105"/>
    </location>
    <ligand>
        <name>Mg(2+)</name>
        <dbReference type="ChEBI" id="CHEBI:18420"/>
        <label>1</label>
        <note>catalytic</note>
    </ligand>
</feature>
<keyword evidence="3 9" id="KW-1003">Cell membrane</keyword>
<keyword evidence="12" id="KW-1185">Reference proteome</keyword>
<keyword evidence="4 9" id="KW-0997">Cell inner membrane</keyword>
<comment type="similarity">
    <text evidence="2 9">Belongs to the inositol monophosphatase superfamily. CysQ family.</text>
</comment>
<feature type="binding site" evidence="10">
    <location>
        <position position="236"/>
    </location>
    <ligand>
        <name>Mg(2+)</name>
        <dbReference type="ChEBI" id="CHEBI:18420"/>
        <label>1</label>
        <note>catalytic</note>
    </ligand>
</feature>
<comment type="catalytic activity">
    <reaction evidence="1 9">
        <text>adenosine 3',5'-bisphosphate + H2O = AMP + phosphate</text>
        <dbReference type="Rhea" id="RHEA:10040"/>
        <dbReference type="ChEBI" id="CHEBI:15377"/>
        <dbReference type="ChEBI" id="CHEBI:43474"/>
        <dbReference type="ChEBI" id="CHEBI:58343"/>
        <dbReference type="ChEBI" id="CHEBI:456215"/>
        <dbReference type="EC" id="3.1.3.7"/>
    </reaction>
</comment>
<evidence type="ECO:0000256" key="8">
    <source>
        <dbReference type="ARBA" id="ARBA00023136"/>
    </source>
</evidence>
<dbReference type="PRINTS" id="PR00377">
    <property type="entry name" value="IMPHPHTASES"/>
</dbReference>
<comment type="function">
    <text evidence="9">Converts adenosine-3',5'-bisphosphate (PAP) to AMP.</text>
</comment>
<evidence type="ECO:0000256" key="7">
    <source>
        <dbReference type="ARBA" id="ARBA00022842"/>
    </source>
</evidence>
<evidence type="ECO:0000256" key="3">
    <source>
        <dbReference type="ARBA" id="ARBA00022475"/>
    </source>
</evidence>
<dbReference type="Gene3D" id="3.30.540.10">
    <property type="entry name" value="Fructose-1,6-Bisphosphatase, subunit A, domain 1"/>
    <property type="match status" value="1"/>
</dbReference>
<dbReference type="FunFam" id="3.40.190.80:FF:000005">
    <property type="entry name" value="3'(2'),5'-bisphosphate nucleotidase CysQ"/>
    <property type="match status" value="1"/>
</dbReference>
<dbReference type="PROSITE" id="PS00629">
    <property type="entry name" value="IMP_1"/>
    <property type="match status" value="1"/>
</dbReference>
<reference evidence="12" key="1">
    <citation type="submission" date="2017-04" db="EMBL/GenBank/DDBJ databases">
        <authorList>
            <person name="Varghese N."/>
            <person name="Submissions S."/>
        </authorList>
    </citation>
    <scope>NUCLEOTIDE SEQUENCE [LARGE SCALE GENOMIC DNA]</scope>
</reference>
<name>A0A1Y6EHC8_9GAMM</name>
<feature type="binding site" evidence="10">
    <location>
        <position position="104"/>
    </location>
    <ligand>
        <name>Mg(2+)</name>
        <dbReference type="ChEBI" id="CHEBI:18420"/>
        <label>1</label>
        <note>catalytic</note>
    </ligand>
</feature>
<evidence type="ECO:0000313" key="12">
    <source>
        <dbReference type="Proteomes" id="UP000194450"/>
    </source>
</evidence>
<dbReference type="PANTHER" id="PTHR43028:SF5">
    <property type="entry name" value="3'(2'),5'-BISPHOSPHATE NUCLEOTIDASE 1"/>
    <property type="match status" value="1"/>
</dbReference>
<dbReference type="InterPro" id="IPR020550">
    <property type="entry name" value="Inositol_monophosphatase_CS"/>
</dbReference>
<dbReference type="InterPro" id="IPR000760">
    <property type="entry name" value="Inositol_monophosphatase-like"/>
</dbReference>
<feature type="binding site" evidence="9">
    <location>
        <position position="102"/>
    </location>
    <ligand>
        <name>Mg(2+)</name>
        <dbReference type="ChEBI" id="CHEBI:18420"/>
        <label>2</label>
    </ligand>
</feature>
<dbReference type="Pfam" id="PF00459">
    <property type="entry name" value="Inositol_P"/>
    <property type="match status" value="1"/>
</dbReference>
<sequence>MQVQSGYSGQQEKYMLNQQQRDQVIAIAKQAGDAIMKVYREGDFQVESKGDNSPLTRADLAAHKVITAGLQQLSVQYPVLSEESDNIPWSERQTWQTYWLVDPLDGTKEFIKRNGEFTVNIALIHQGEPVFGVVYAPVLDEMYWGMVGGITGATKGATNSVAYCNDQQIHAKSSANRETLTVVGSRSHQSAELTGYLEQLGKPYELVAMGSSLKICLVACGEADLYPRLGPTCEWDTAAAHAVALAAGAQVTEIAGAGNNRPLRYNQKESLLNPHFLVAASS</sequence>
<dbReference type="GO" id="GO:0005886">
    <property type="term" value="C:plasma membrane"/>
    <property type="evidence" value="ECO:0007669"/>
    <property type="project" value="UniProtKB-SubCell"/>
</dbReference>
<dbReference type="GO" id="GO:0000103">
    <property type="term" value="P:sulfate assimilation"/>
    <property type="evidence" value="ECO:0007669"/>
    <property type="project" value="TreeGrafter"/>
</dbReference>
<dbReference type="GO" id="GO:0046854">
    <property type="term" value="P:phosphatidylinositol phosphate biosynthetic process"/>
    <property type="evidence" value="ECO:0007669"/>
    <property type="project" value="InterPro"/>
</dbReference>
<feature type="binding site" evidence="10">
    <location>
        <position position="102"/>
    </location>
    <ligand>
        <name>Mg(2+)</name>
        <dbReference type="ChEBI" id="CHEBI:18420"/>
        <label>1</label>
        <note>catalytic</note>
    </ligand>
</feature>
<dbReference type="AlphaFoldDB" id="A0A1Y6EHC8"/>
<feature type="binding site" evidence="9">
    <location>
        <position position="236"/>
    </location>
    <ligand>
        <name>Mg(2+)</name>
        <dbReference type="ChEBI" id="CHEBI:18420"/>
        <label>2</label>
    </ligand>
</feature>
<evidence type="ECO:0000256" key="1">
    <source>
        <dbReference type="ARBA" id="ARBA00001625"/>
    </source>
</evidence>
<gene>
    <name evidence="9" type="primary">cysQ</name>
    <name evidence="11" type="ORF">SAMN06297229_0622</name>
</gene>
<dbReference type="InterPro" id="IPR020583">
    <property type="entry name" value="Inositol_monoP_metal-BS"/>
</dbReference>
<feature type="binding site" evidence="9">
    <location>
        <position position="236"/>
    </location>
    <ligand>
        <name>substrate</name>
    </ligand>
</feature>
<feature type="binding site" evidence="10">
    <location>
        <position position="82"/>
    </location>
    <ligand>
        <name>Mg(2+)</name>
        <dbReference type="ChEBI" id="CHEBI:18420"/>
        <label>1</label>
        <note>catalytic</note>
    </ligand>
</feature>
<evidence type="ECO:0000313" key="11">
    <source>
        <dbReference type="EMBL" id="SMQ61846.1"/>
    </source>
</evidence>
<dbReference type="PANTHER" id="PTHR43028">
    <property type="entry name" value="3'(2'),5'-BISPHOSPHATE NUCLEOTIDASE 1"/>
    <property type="match status" value="1"/>
</dbReference>
<dbReference type="FunFam" id="3.30.540.10:FF:000007">
    <property type="entry name" value="3'(2'),5'-bisphosphate nucleotidase CysQ"/>
    <property type="match status" value="1"/>
</dbReference>
<dbReference type="GO" id="GO:0000287">
    <property type="term" value="F:magnesium ion binding"/>
    <property type="evidence" value="ECO:0007669"/>
    <property type="project" value="UniProtKB-UniRule"/>
</dbReference>
<dbReference type="NCBIfam" id="TIGR01331">
    <property type="entry name" value="bisphos_cysQ"/>
    <property type="match status" value="1"/>
</dbReference>
<proteinExistence type="inferred from homology"/>
<feature type="binding site" evidence="9">
    <location>
        <position position="82"/>
    </location>
    <ligand>
        <name>Mg(2+)</name>
        <dbReference type="ChEBI" id="CHEBI:18420"/>
        <label>1</label>
    </ligand>
</feature>
<dbReference type="EC" id="3.1.3.7" evidence="9"/>
<dbReference type="SUPFAM" id="SSF56655">
    <property type="entry name" value="Carbohydrate phosphatase"/>
    <property type="match status" value="1"/>
</dbReference>
<comment type="subcellular location">
    <subcellularLocation>
        <location evidence="9">Cell inner membrane</location>
        <topology evidence="9">Peripheral membrane protein</topology>
        <orientation evidence="9">Cytoplasmic side</orientation>
    </subcellularLocation>
</comment>
<dbReference type="InterPro" id="IPR006240">
    <property type="entry name" value="CysQ"/>
</dbReference>
<evidence type="ECO:0000256" key="5">
    <source>
        <dbReference type="ARBA" id="ARBA00022723"/>
    </source>
</evidence>
<dbReference type="EMBL" id="FXWH01000001">
    <property type="protein sequence ID" value="SMQ61846.1"/>
    <property type="molecule type" value="Genomic_DNA"/>
</dbReference>
<keyword evidence="8 9" id="KW-0472">Membrane</keyword>
<dbReference type="GO" id="GO:0008441">
    <property type="term" value="F:3'(2'),5'-bisphosphate nucleotidase activity"/>
    <property type="evidence" value="ECO:0007669"/>
    <property type="project" value="UniProtKB-UniRule"/>
</dbReference>